<sequence length="107" mass="12105">MDYFEDDIFELSYKNTDDEAFTSKCNPIEEHLMKQLNAIQSRIDKTKNEIEETEQTVKQISNTLLSKAVTGQDTSPDSNSDLYTIEGEPVIKNKCIDGVVLQNASLQ</sequence>
<proteinExistence type="predicted"/>
<dbReference type="EMBL" id="JAIFRP010000046">
    <property type="protein sequence ID" value="KAK2580790.1"/>
    <property type="molecule type" value="Genomic_DNA"/>
</dbReference>
<comment type="caution">
    <text evidence="2">The sequence shown here is derived from an EMBL/GenBank/DDBJ whole genome shotgun (WGS) entry which is preliminary data.</text>
</comment>
<accession>A0AAD9VP02</accession>
<dbReference type="AlphaFoldDB" id="A0AAD9VP02"/>
<dbReference type="Proteomes" id="UP001258017">
    <property type="component" value="Unassembled WGS sequence"/>
</dbReference>
<reference evidence="2" key="2">
    <citation type="journal article" date="2023" name="Commun. Biol.">
        <title>Intrasexual cuticular hydrocarbon dimorphism in a wasp sheds light on hydrocarbon biosynthesis genes in Hymenoptera.</title>
        <authorList>
            <person name="Moris V.C."/>
            <person name="Podsiadlowski L."/>
            <person name="Martin S."/>
            <person name="Oeyen J.P."/>
            <person name="Donath A."/>
            <person name="Petersen M."/>
            <person name="Wilbrandt J."/>
            <person name="Misof B."/>
            <person name="Liedtke D."/>
            <person name="Thamm M."/>
            <person name="Scheiner R."/>
            <person name="Schmitt T."/>
            <person name="Niehuis O."/>
        </authorList>
    </citation>
    <scope>NUCLEOTIDE SEQUENCE</scope>
    <source>
        <strain evidence="2">GBR_01_08_01A</strain>
    </source>
</reference>
<name>A0AAD9VP02_9HYME</name>
<feature type="coiled-coil region" evidence="1">
    <location>
        <begin position="29"/>
        <end position="63"/>
    </location>
</feature>
<gene>
    <name evidence="2" type="ORF">KPH14_011525</name>
</gene>
<organism evidence="2 3">
    <name type="scientific">Odynerus spinipes</name>
    <dbReference type="NCBI Taxonomy" id="1348599"/>
    <lineage>
        <taxon>Eukaryota</taxon>
        <taxon>Metazoa</taxon>
        <taxon>Ecdysozoa</taxon>
        <taxon>Arthropoda</taxon>
        <taxon>Hexapoda</taxon>
        <taxon>Insecta</taxon>
        <taxon>Pterygota</taxon>
        <taxon>Neoptera</taxon>
        <taxon>Endopterygota</taxon>
        <taxon>Hymenoptera</taxon>
        <taxon>Apocrita</taxon>
        <taxon>Aculeata</taxon>
        <taxon>Vespoidea</taxon>
        <taxon>Vespidae</taxon>
        <taxon>Eumeninae</taxon>
        <taxon>Odynerus</taxon>
    </lineage>
</organism>
<keyword evidence="1" id="KW-0175">Coiled coil</keyword>
<protein>
    <submittedName>
        <fullName evidence="2">Uncharacterized protein</fullName>
    </submittedName>
</protein>
<evidence type="ECO:0000256" key="1">
    <source>
        <dbReference type="SAM" id="Coils"/>
    </source>
</evidence>
<keyword evidence="3" id="KW-1185">Reference proteome</keyword>
<evidence type="ECO:0000313" key="2">
    <source>
        <dbReference type="EMBL" id="KAK2580790.1"/>
    </source>
</evidence>
<reference evidence="2" key="1">
    <citation type="submission" date="2021-08" db="EMBL/GenBank/DDBJ databases">
        <authorList>
            <person name="Misof B."/>
            <person name="Oliver O."/>
            <person name="Podsiadlowski L."/>
            <person name="Donath A."/>
            <person name="Peters R."/>
            <person name="Mayer C."/>
            <person name="Rust J."/>
            <person name="Gunkel S."/>
            <person name="Lesny P."/>
            <person name="Martin S."/>
            <person name="Oeyen J.P."/>
            <person name="Petersen M."/>
            <person name="Panagiotis P."/>
            <person name="Wilbrandt J."/>
            <person name="Tanja T."/>
        </authorList>
    </citation>
    <scope>NUCLEOTIDE SEQUENCE</scope>
    <source>
        <strain evidence="2">GBR_01_08_01A</strain>
        <tissue evidence="2">Thorax + abdomen</tissue>
    </source>
</reference>
<evidence type="ECO:0000313" key="3">
    <source>
        <dbReference type="Proteomes" id="UP001258017"/>
    </source>
</evidence>